<feature type="domain" description="HTH CENPB-type" evidence="2">
    <location>
        <begin position="46"/>
        <end position="119"/>
    </location>
</feature>
<dbReference type="InterPro" id="IPR006600">
    <property type="entry name" value="HTH_CenpB_DNA-bd_dom"/>
</dbReference>
<accession>A0A8T0YDD1</accession>
<dbReference type="Proteomes" id="UP000735874">
    <property type="component" value="Unassembled WGS sequence"/>
</dbReference>
<evidence type="ECO:0000259" key="2">
    <source>
        <dbReference type="PROSITE" id="PS51253"/>
    </source>
</evidence>
<organism evidence="3 7">
    <name type="scientific">Phytophthora cactorum</name>
    <dbReference type="NCBI Taxonomy" id="29920"/>
    <lineage>
        <taxon>Eukaryota</taxon>
        <taxon>Sar</taxon>
        <taxon>Stramenopiles</taxon>
        <taxon>Oomycota</taxon>
        <taxon>Peronosporomycetes</taxon>
        <taxon>Peronosporales</taxon>
        <taxon>Peronosporaceae</taxon>
        <taxon>Phytophthora</taxon>
    </lineage>
</organism>
<dbReference type="AlphaFoldDB" id="A0A8T0YDD1"/>
<dbReference type="Gene3D" id="1.10.10.60">
    <property type="entry name" value="Homeodomain-like"/>
    <property type="match status" value="1"/>
</dbReference>
<dbReference type="Pfam" id="PF03221">
    <property type="entry name" value="HTH_Tnp_Tc5"/>
    <property type="match status" value="1"/>
</dbReference>
<evidence type="ECO:0000313" key="5">
    <source>
        <dbReference type="EMBL" id="KAG2891843.1"/>
    </source>
</evidence>
<evidence type="ECO:0000313" key="4">
    <source>
        <dbReference type="EMBL" id="KAG2883253.1"/>
    </source>
</evidence>
<evidence type="ECO:0000313" key="6">
    <source>
        <dbReference type="EMBL" id="KAG2961890.1"/>
    </source>
</evidence>
<dbReference type="Proteomes" id="UP000774804">
    <property type="component" value="Unassembled WGS sequence"/>
</dbReference>
<dbReference type="VEuPathDB" id="FungiDB:PC110_g23326"/>
<proteinExistence type="predicted"/>
<protein>
    <recommendedName>
        <fullName evidence="2">HTH CENPB-type domain-containing protein</fullName>
    </recommendedName>
</protein>
<dbReference type="Pfam" id="PF03184">
    <property type="entry name" value="DDE_1"/>
    <property type="match status" value="1"/>
</dbReference>
<dbReference type="EMBL" id="RCMG01000800">
    <property type="protein sequence ID" value="KAG2846977.1"/>
    <property type="molecule type" value="Genomic_DNA"/>
</dbReference>
<name>A0A8T0YDD1_9STRA</name>
<dbReference type="EMBL" id="RCMI01001586">
    <property type="protein sequence ID" value="KAG2883253.1"/>
    <property type="molecule type" value="Genomic_DNA"/>
</dbReference>
<keyword evidence="1" id="KW-0238">DNA-binding</keyword>
<dbReference type="EMBL" id="RCML01001534">
    <property type="protein sequence ID" value="KAG2961890.1"/>
    <property type="molecule type" value="Genomic_DNA"/>
</dbReference>
<evidence type="ECO:0000313" key="7">
    <source>
        <dbReference type="Proteomes" id="UP000735874"/>
    </source>
</evidence>
<evidence type="ECO:0000313" key="3">
    <source>
        <dbReference type="EMBL" id="KAG2846977.1"/>
    </source>
</evidence>
<dbReference type="Proteomes" id="UP000697107">
    <property type="component" value="Unassembled WGS sequence"/>
</dbReference>
<comment type="caution">
    <text evidence="3">The sequence shown here is derived from an EMBL/GenBank/DDBJ whole genome shotgun (WGS) entry which is preliminary data.</text>
</comment>
<reference evidence="3" key="1">
    <citation type="submission" date="2018-10" db="EMBL/GenBank/DDBJ databases">
        <title>Effector identification in a new, highly contiguous assembly of the strawberry crown rot pathogen Phytophthora cactorum.</title>
        <authorList>
            <person name="Armitage A.D."/>
            <person name="Nellist C.F."/>
            <person name="Bates H."/>
            <person name="Vickerstaff R.J."/>
            <person name="Harrison R.J."/>
        </authorList>
    </citation>
    <scope>NUCLEOTIDE SEQUENCE</scope>
    <source>
        <strain evidence="3">15-7</strain>
        <strain evidence="4">4032</strain>
        <strain evidence="5">4040</strain>
        <strain evidence="6">P415</strain>
    </source>
</reference>
<dbReference type="PROSITE" id="PS51253">
    <property type="entry name" value="HTH_CENPB"/>
    <property type="match status" value="1"/>
</dbReference>
<dbReference type="EMBL" id="RCMK01001570">
    <property type="protein sequence ID" value="KAG2891843.1"/>
    <property type="molecule type" value="Genomic_DNA"/>
</dbReference>
<gene>
    <name evidence="3" type="ORF">PC113_g17876</name>
    <name evidence="4" type="ORF">PC115_g21680</name>
    <name evidence="5" type="ORF">PC117_g24167</name>
    <name evidence="6" type="ORF">PC118_g21721</name>
</gene>
<dbReference type="GO" id="GO:0003677">
    <property type="term" value="F:DNA binding"/>
    <property type="evidence" value="ECO:0007669"/>
    <property type="project" value="UniProtKB-KW"/>
</dbReference>
<evidence type="ECO:0000256" key="1">
    <source>
        <dbReference type="ARBA" id="ARBA00023125"/>
    </source>
</evidence>
<dbReference type="InterPro" id="IPR004875">
    <property type="entry name" value="DDE_SF_endonuclease_dom"/>
</dbReference>
<dbReference type="Proteomes" id="UP000736787">
    <property type="component" value="Unassembled WGS sequence"/>
</dbReference>
<sequence length="314" mass="35842">MPGQRVAFDIAKKKEAIIWIRVHGGGVASRAEAHFRAKWWRVSAGTLRKWTEATARPREGILFDLAIERQSRKEKVAREWIAETAMALFDETGNSVQRFVASDNWVTCFMVRYDLSMRRRTNLTTLTDDVLTDRAVSYMAFLEEHKPDMDPARVVMMDETADFFEDPRLHSVNQRGARHVVMRSTGFASMRVTAMLSVTLSGKKLPPVMTTFERVGGCLVIQQPKAWVDQDLLLRWLDYTFPALYDGPGQVLVWDSMRAHIGKRVKAACVKKEIKMCVVPGGLMPYRQAGDVGIYQSFKDRMSGLITAWKEFTR</sequence>